<keyword evidence="3" id="KW-1185">Reference proteome</keyword>
<sequence length="311" mass="33231">MKKLALLSALLLVVSLSFGQTVAVQGTVVDSQGKPVPFAFVRDSQHAYATYADGEGSYALKADATSKLIATAKGFGAASATVKEGGVNITLPAGDGSAVSTSAGNMFSVHSEATTATILGSFASTTEVQGSRYLSENWMHGFAIGTDDGVIQDPAQLFNYDMMGGDIIYTADQKAISTVNRANVKSVSLYDDKGVATKLAYVPAVDNSHYVKVLADGPKYKMYKQIIIRYMKATYQTNGMTSTGNKYDEYAPTYLYFFAKGNDAPVKFNPKKKTLKELFAADADKLDKYMSSAKGDIDDAYLTALGDALNQ</sequence>
<accession>A0ABR7WMV2</accession>
<evidence type="ECO:0000313" key="2">
    <source>
        <dbReference type="EMBL" id="MBD1363645.1"/>
    </source>
</evidence>
<comment type="caution">
    <text evidence="2">The sequence shown here is derived from an EMBL/GenBank/DDBJ whole genome shotgun (WGS) entry which is preliminary data.</text>
</comment>
<reference evidence="2 3" key="1">
    <citation type="submission" date="2020-09" db="EMBL/GenBank/DDBJ databases">
        <title>Novel species of Mucilaginibacter isolated from a glacier on the Tibetan Plateau.</title>
        <authorList>
            <person name="Liu Q."/>
            <person name="Xin Y.-H."/>
        </authorList>
    </citation>
    <scope>NUCLEOTIDE SEQUENCE [LARGE SCALE GENOMIC DNA]</scope>
    <source>
        <strain evidence="2 3">ZT4R22</strain>
    </source>
</reference>
<gene>
    <name evidence="2" type="ORF">IDJ77_07470</name>
</gene>
<dbReference type="InterPro" id="IPR013784">
    <property type="entry name" value="Carb-bd-like_fold"/>
</dbReference>
<evidence type="ECO:0008006" key="4">
    <source>
        <dbReference type="Google" id="ProtNLM"/>
    </source>
</evidence>
<evidence type="ECO:0000313" key="3">
    <source>
        <dbReference type="Proteomes" id="UP000606600"/>
    </source>
</evidence>
<name>A0ABR7WMV2_9SPHI</name>
<feature type="signal peptide" evidence="1">
    <location>
        <begin position="1"/>
        <end position="19"/>
    </location>
</feature>
<dbReference type="EMBL" id="JACWMY010000003">
    <property type="protein sequence ID" value="MBD1363645.1"/>
    <property type="molecule type" value="Genomic_DNA"/>
</dbReference>
<dbReference type="SUPFAM" id="SSF49452">
    <property type="entry name" value="Starch-binding domain-like"/>
    <property type="match status" value="1"/>
</dbReference>
<keyword evidence="1" id="KW-0732">Signal</keyword>
<dbReference type="Proteomes" id="UP000606600">
    <property type="component" value="Unassembled WGS sequence"/>
</dbReference>
<organism evidence="2 3">
    <name type="scientific">Mucilaginibacter pankratovii</name>
    <dbReference type="NCBI Taxonomy" id="2772110"/>
    <lineage>
        <taxon>Bacteria</taxon>
        <taxon>Pseudomonadati</taxon>
        <taxon>Bacteroidota</taxon>
        <taxon>Sphingobacteriia</taxon>
        <taxon>Sphingobacteriales</taxon>
        <taxon>Sphingobacteriaceae</taxon>
        <taxon>Mucilaginibacter</taxon>
    </lineage>
</organism>
<proteinExistence type="predicted"/>
<evidence type="ECO:0000256" key="1">
    <source>
        <dbReference type="SAM" id="SignalP"/>
    </source>
</evidence>
<feature type="chain" id="PRO_5046500941" description="Carboxypeptidase-like protein" evidence="1">
    <location>
        <begin position="20"/>
        <end position="311"/>
    </location>
</feature>
<dbReference type="RefSeq" id="WP_191188314.1">
    <property type="nucleotide sequence ID" value="NZ_JACWMY010000003.1"/>
</dbReference>
<dbReference type="Gene3D" id="2.60.40.1120">
    <property type="entry name" value="Carboxypeptidase-like, regulatory domain"/>
    <property type="match status" value="1"/>
</dbReference>
<protein>
    <recommendedName>
        <fullName evidence="4">Carboxypeptidase-like protein</fullName>
    </recommendedName>
</protein>